<evidence type="ECO:0000313" key="3">
    <source>
        <dbReference type="Proteomes" id="UP000886812"/>
    </source>
</evidence>
<dbReference type="PANTHER" id="PTHR30217:SF10">
    <property type="entry name" value="23S RRNA 5-HYDROXYCYTIDINE C2501 SYNTHASE"/>
    <property type="match status" value="1"/>
</dbReference>
<sequence length="704" mass="77957">YKRQVLSREVCVDELAAICARGNADPAFSLPLEMFIHGALCVSYSGQCLTSESLGGRSANRGECAQACRLPYELICDGRKVPLGARRYLLSPRDLCGVEMLPELMRLGVRSLKIEGRLKSPEYVAAITRIYRDCVDRLHSMAADGVPAETLSAFAKQLRERHAYAAEMAFSRGLCTGWLRGVNNRELVGARFGKKRGVFLGAVSGFGKDGVFVRLRAPLKPGDGVVFDAGTPEENEEGGYVYGTENARGNGETFVRFARGGIRWERVRRGDGLWKTSDPALTEELRATFSGDKPRWARKAHFRVFAEAGKPLRAECSDGCGNAVSAEIGDPLAPAESRPATDAWLREQFARLGGTGYYLDGWRAEISGNPLVPASVANKLRRALVEKLNAARENSVRWTLNAPLSPRAENVAPQDRPRRSSPEPTELISVVRELAQLDAALASGAKTVYAEFENPRDYRVAAERVHVVPGAEFWAQPPRVFKEAADEAGILRVVRECGADGFLVRAHEHFYAFAGMRLRGDFSLNAANHLSADYFLRERGLERVAASYDMNAAQLCALLDRVSAPEKIEVTLHQRMPMFHMEHCVFCAFLSEGKNFRDCGRPCEKHVVRLRDRTGAEHAVKADAGCRNTVFNARAQTGAEFFGEIRSRGVRFFRVEFVDEAPERVAEILARYRDLLEGKIDGNALWRGLRVESKLGVTRGTLKK</sequence>
<reference evidence="2" key="2">
    <citation type="journal article" date="2021" name="PeerJ">
        <title>Extensive microbial diversity within the chicken gut microbiome revealed by metagenomics and culture.</title>
        <authorList>
            <person name="Gilroy R."/>
            <person name="Ravi A."/>
            <person name="Getino M."/>
            <person name="Pursley I."/>
            <person name="Horton D.L."/>
            <person name="Alikhan N.F."/>
            <person name="Baker D."/>
            <person name="Gharbi K."/>
            <person name="Hall N."/>
            <person name="Watson M."/>
            <person name="Adriaenssens E.M."/>
            <person name="Foster-Nyarko E."/>
            <person name="Jarju S."/>
            <person name="Secka A."/>
            <person name="Antonio M."/>
            <person name="Oren A."/>
            <person name="Chaudhuri R.R."/>
            <person name="La Ragione R."/>
            <person name="Hildebrand F."/>
            <person name="Pallen M.J."/>
        </authorList>
    </citation>
    <scope>NUCLEOTIDE SEQUENCE</scope>
    <source>
        <strain evidence="2">10669</strain>
    </source>
</reference>
<dbReference type="PANTHER" id="PTHR30217">
    <property type="entry name" value="PEPTIDASE U32 FAMILY"/>
    <property type="match status" value="1"/>
</dbReference>
<organism evidence="2 3">
    <name type="scientific">Candidatus Spyradosoma merdigallinarum</name>
    <dbReference type="NCBI Taxonomy" id="2840950"/>
    <lineage>
        <taxon>Bacteria</taxon>
        <taxon>Pseudomonadati</taxon>
        <taxon>Verrucomicrobiota</taxon>
        <taxon>Opitutia</taxon>
        <taxon>Opitutia incertae sedis</taxon>
        <taxon>Candidatus Spyradosoma</taxon>
    </lineage>
</organism>
<dbReference type="InterPro" id="IPR051454">
    <property type="entry name" value="RNA/ubiquinone_mod_enzymes"/>
</dbReference>
<evidence type="ECO:0000313" key="2">
    <source>
        <dbReference type="EMBL" id="HIV04402.1"/>
    </source>
</evidence>
<dbReference type="Pfam" id="PF12392">
    <property type="entry name" value="DUF3656"/>
    <property type="match status" value="1"/>
</dbReference>
<dbReference type="Pfam" id="PF01136">
    <property type="entry name" value="Peptidase_U32"/>
    <property type="match status" value="2"/>
</dbReference>
<evidence type="ECO:0000259" key="1">
    <source>
        <dbReference type="Pfam" id="PF12392"/>
    </source>
</evidence>
<dbReference type="InterPro" id="IPR020988">
    <property type="entry name" value="Pept_U32_collagenase"/>
</dbReference>
<gene>
    <name evidence="2" type="ORF">IAC75_04540</name>
</gene>
<name>A0A9D1NKW7_9BACT</name>
<proteinExistence type="predicted"/>
<protein>
    <submittedName>
        <fullName evidence="2">U32 family peptidase</fullName>
    </submittedName>
</protein>
<accession>A0A9D1NKW7</accession>
<dbReference type="Proteomes" id="UP000886812">
    <property type="component" value="Unassembled WGS sequence"/>
</dbReference>
<dbReference type="AlphaFoldDB" id="A0A9D1NKW7"/>
<feature type="domain" description="Peptidase U32 collagenase" evidence="1">
    <location>
        <begin position="273"/>
        <end position="392"/>
    </location>
</feature>
<reference evidence="2" key="1">
    <citation type="submission" date="2020-10" db="EMBL/GenBank/DDBJ databases">
        <authorList>
            <person name="Gilroy R."/>
        </authorList>
    </citation>
    <scope>NUCLEOTIDE SEQUENCE</scope>
    <source>
        <strain evidence="2">10669</strain>
    </source>
</reference>
<dbReference type="EMBL" id="DVOG01000120">
    <property type="protein sequence ID" value="HIV04402.1"/>
    <property type="molecule type" value="Genomic_DNA"/>
</dbReference>
<feature type="non-terminal residue" evidence="2">
    <location>
        <position position="1"/>
    </location>
</feature>
<dbReference type="InterPro" id="IPR001539">
    <property type="entry name" value="Peptidase_U32"/>
</dbReference>
<comment type="caution">
    <text evidence="2">The sequence shown here is derived from an EMBL/GenBank/DDBJ whole genome shotgun (WGS) entry which is preliminary data.</text>
</comment>